<sequence>MTNRNRRSFVTTVAAAGTLGLSGCLSQLREWRGGDTSSPTESPPNGDGDQSGTDGLPALPGESIDDFESLDDWVTMIDGGTLEAGTDDPYGGSQSARLTASENTEYAAIYKGVDGLDLTGSNLSLAVKFTGREQLRLTLELFAPNSRNAHVLQRTLIGPSDRWVRVDFGTDQIETQPDLTDVSEIRLTARRRGDTSGAIDCQVDDLRVVDRPESGNVVLLFDGMFESHYTEAFERMESYGYAGVEAVIPEAVGEGERLTLDRLEELSDAGWDMAARPRTGAHFLHEYPPEEQASMIQHTKAYLESRGFEDGAKHFVTPRNVLSPTARDLVEEHHEQAFRFGGGPNGLALTDPYNVGFFAGDAGDETKTYVDYAAEYGQLAVLQFDYIGEDGMSVQAFADLLEYIDERNVDVVTATDLL</sequence>
<evidence type="ECO:0000313" key="2">
    <source>
        <dbReference type="EMBL" id="MFC6767241.1"/>
    </source>
</evidence>
<feature type="region of interest" description="Disordered" evidence="1">
    <location>
        <begin position="30"/>
        <end position="62"/>
    </location>
</feature>
<dbReference type="SUPFAM" id="SSF88713">
    <property type="entry name" value="Glycoside hydrolase/deacetylase"/>
    <property type="match status" value="1"/>
</dbReference>
<reference evidence="2 3" key="1">
    <citation type="journal article" date="2019" name="Int. J. Syst. Evol. Microbiol.">
        <title>The Global Catalogue of Microorganisms (GCM) 10K type strain sequencing project: providing services to taxonomists for standard genome sequencing and annotation.</title>
        <authorList>
            <consortium name="The Broad Institute Genomics Platform"/>
            <consortium name="The Broad Institute Genome Sequencing Center for Infectious Disease"/>
            <person name="Wu L."/>
            <person name="Ma J."/>
        </authorList>
    </citation>
    <scope>NUCLEOTIDE SEQUENCE [LARGE SCALE GENOMIC DNA]</scope>
    <source>
        <strain evidence="2 3">LMG 29247</strain>
    </source>
</reference>
<evidence type="ECO:0000313" key="3">
    <source>
        <dbReference type="Proteomes" id="UP001596383"/>
    </source>
</evidence>
<name>A0ABD5STZ5_9EURY</name>
<dbReference type="Gene3D" id="3.20.20.370">
    <property type="entry name" value="Glycoside hydrolase/deacetylase"/>
    <property type="match status" value="1"/>
</dbReference>
<accession>A0ABD5STZ5</accession>
<protein>
    <recommendedName>
        <fullName evidence="4">Polysaccharide deacetylase</fullName>
    </recommendedName>
</protein>
<gene>
    <name evidence="2" type="ORF">ACFQE6_20315</name>
</gene>
<dbReference type="AlphaFoldDB" id="A0ABD5STZ5"/>
<evidence type="ECO:0008006" key="4">
    <source>
        <dbReference type="Google" id="ProtNLM"/>
    </source>
</evidence>
<dbReference type="Proteomes" id="UP001596383">
    <property type="component" value="Unassembled WGS sequence"/>
</dbReference>
<dbReference type="RefSeq" id="WP_273740153.1">
    <property type="nucleotide sequence ID" value="NZ_JAQIVI010000350.1"/>
</dbReference>
<comment type="caution">
    <text evidence="2">The sequence shown here is derived from an EMBL/GenBank/DDBJ whole genome shotgun (WGS) entry which is preliminary data.</text>
</comment>
<dbReference type="EMBL" id="JBHSWV010000350">
    <property type="protein sequence ID" value="MFC6767241.1"/>
    <property type="molecule type" value="Genomic_DNA"/>
</dbReference>
<dbReference type="InterPro" id="IPR011330">
    <property type="entry name" value="Glyco_hydro/deAcase_b/a-brl"/>
</dbReference>
<keyword evidence="3" id="KW-1185">Reference proteome</keyword>
<dbReference type="PROSITE" id="PS51257">
    <property type="entry name" value="PROKAR_LIPOPROTEIN"/>
    <property type="match status" value="1"/>
</dbReference>
<evidence type="ECO:0000256" key="1">
    <source>
        <dbReference type="SAM" id="MobiDB-lite"/>
    </source>
</evidence>
<proteinExistence type="predicted"/>
<organism evidence="2 3">
    <name type="scientific">Natrinema soli</name>
    <dbReference type="NCBI Taxonomy" id="1930624"/>
    <lineage>
        <taxon>Archaea</taxon>
        <taxon>Methanobacteriati</taxon>
        <taxon>Methanobacteriota</taxon>
        <taxon>Stenosarchaea group</taxon>
        <taxon>Halobacteria</taxon>
        <taxon>Halobacteriales</taxon>
        <taxon>Natrialbaceae</taxon>
        <taxon>Natrinema</taxon>
    </lineage>
</organism>
<dbReference type="Gene3D" id="2.60.120.260">
    <property type="entry name" value="Galactose-binding domain-like"/>
    <property type="match status" value="1"/>
</dbReference>
<dbReference type="CDD" id="cd10970">
    <property type="entry name" value="CE4_DAC_u1_6s"/>
    <property type="match status" value="1"/>
</dbReference>